<name>A0A4Y1RDZ8_PRUDU</name>
<dbReference type="GO" id="GO:0016624">
    <property type="term" value="F:oxidoreductase activity, acting on the aldehyde or oxo group of donors, disulfide as acceptor"/>
    <property type="evidence" value="ECO:0007669"/>
    <property type="project" value="InterPro"/>
</dbReference>
<dbReference type="Pfam" id="PF00676">
    <property type="entry name" value="E1_dh"/>
    <property type="match status" value="1"/>
</dbReference>
<feature type="domain" description="Dehydrogenase E1 component" evidence="2">
    <location>
        <begin position="42"/>
        <end position="163"/>
    </location>
</feature>
<dbReference type="SUPFAM" id="SSF52518">
    <property type="entry name" value="Thiamin diphosphate-binding fold (THDP-binding)"/>
    <property type="match status" value="1"/>
</dbReference>
<dbReference type="PANTHER" id="PTHR43380:SF11">
    <property type="entry name" value="2-OXOISOVALERATE DEHYDROGENASE SUBUNIT ALPHA 2, MITOCHONDRIAL"/>
    <property type="match status" value="1"/>
</dbReference>
<proteinExistence type="predicted"/>
<dbReference type="InterPro" id="IPR001017">
    <property type="entry name" value="DH_E1"/>
</dbReference>
<evidence type="ECO:0000259" key="2">
    <source>
        <dbReference type="Pfam" id="PF00676"/>
    </source>
</evidence>
<dbReference type="Gene3D" id="3.40.50.970">
    <property type="match status" value="1"/>
</dbReference>
<sequence length="213" mass="24792">MEWRFPCCIEFCGCYGGSGYIFLSEQWMGYQYTYFRPVSDDGVVVKGRAYGVRSIRVDGNDALAVYSAVHAARDMAIREERPILIEALTYRVGHHSTSDDSTKYRPVKEIEWWKMEQDPVTRFRNWMENNSWWSDEAESEARNSARKQILHAIQEAEKVDKPPVADIFTDVYDSPPSHLCEQEKLLREAIKRHPRITHLILEIEFSIKIEALG</sequence>
<organism evidence="3">
    <name type="scientific">Prunus dulcis</name>
    <name type="common">Almond</name>
    <name type="synonym">Amygdalus dulcis</name>
    <dbReference type="NCBI Taxonomy" id="3755"/>
    <lineage>
        <taxon>Eukaryota</taxon>
        <taxon>Viridiplantae</taxon>
        <taxon>Streptophyta</taxon>
        <taxon>Embryophyta</taxon>
        <taxon>Tracheophyta</taxon>
        <taxon>Spermatophyta</taxon>
        <taxon>Magnoliopsida</taxon>
        <taxon>eudicotyledons</taxon>
        <taxon>Gunneridae</taxon>
        <taxon>Pentapetalae</taxon>
        <taxon>rosids</taxon>
        <taxon>fabids</taxon>
        <taxon>Rosales</taxon>
        <taxon>Rosaceae</taxon>
        <taxon>Amygdaloideae</taxon>
        <taxon>Amygdaleae</taxon>
        <taxon>Prunus</taxon>
    </lineage>
</organism>
<dbReference type="EMBL" id="AP019300">
    <property type="protein sequence ID" value="BBH02451.1"/>
    <property type="molecule type" value="Genomic_DNA"/>
</dbReference>
<dbReference type="PANTHER" id="PTHR43380">
    <property type="entry name" value="2-OXOISOVALERATE DEHYDROGENASE SUBUNIT ALPHA, MITOCHONDRIAL"/>
    <property type="match status" value="1"/>
</dbReference>
<reference evidence="3" key="1">
    <citation type="journal article" date="2019" name="Science">
        <title>Mutation of a bHLH transcription factor allowed almond domestication.</title>
        <authorList>
            <person name="Sanchez-Perez R."/>
            <person name="Pavan S."/>
            <person name="Mazzeo R."/>
            <person name="Moldovan C."/>
            <person name="Aiese Cigliano R."/>
            <person name="Del Cueto J."/>
            <person name="Ricciardi F."/>
            <person name="Lotti C."/>
            <person name="Ricciardi L."/>
            <person name="Dicenta F."/>
            <person name="Lopez-Marques R.L."/>
            <person name="Lindberg Moller B."/>
        </authorList>
    </citation>
    <scope>NUCLEOTIDE SEQUENCE</scope>
</reference>
<dbReference type="InterPro" id="IPR029061">
    <property type="entry name" value="THDP-binding"/>
</dbReference>
<protein>
    <submittedName>
        <fullName evidence="3">2-oxoisovalerate dehydrogenase subunit alpha 2, mitochondrial</fullName>
    </submittedName>
</protein>
<evidence type="ECO:0000313" key="3">
    <source>
        <dbReference type="EMBL" id="BBH02451.1"/>
    </source>
</evidence>
<dbReference type="InterPro" id="IPR050771">
    <property type="entry name" value="Alpha-ketoacid_DH_E1_comp"/>
</dbReference>
<gene>
    <name evidence="3" type="ORF">Prudu_013007</name>
</gene>
<keyword evidence="1" id="KW-0560">Oxidoreductase</keyword>
<dbReference type="GO" id="GO:0009083">
    <property type="term" value="P:branched-chain amino acid catabolic process"/>
    <property type="evidence" value="ECO:0007669"/>
    <property type="project" value="TreeGrafter"/>
</dbReference>
<accession>A0A4Y1RDZ8</accession>
<evidence type="ECO:0000256" key="1">
    <source>
        <dbReference type="ARBA" id="ARBA00023002"/>
    </source>
</evidence>
<dbReference type="AlphaFoldDB" id="A0A4Y1RDZ8"/>